<dbReference type="InterPro" id="IPR036388">
    <property type="entry name" value="WH-like_DNA-bd_sf"/>
</dbReference>
<dbReference type="AlphaFoldDB" id="A0A1U7M8E1"/>
<keyword evidence="2" id="KW-0436">Ligase</keyword>
<name>A0A1U7M8E1_TISCR</name>
<protein>
    <submittedName>
        <fullName evidence="2">Bifunctional ligase/repressor BirA</fullName>
        <ecNumber evidence="2">6.3.4.15</ecNumber>
    </submittedName>
</protein>
<sequence>MENEFLKYLKDYHTGKEKAASSAYLQNKLSISSRTIRKIVNQLRNDGIPICSDENGYYYAEDTDEVLNSIYQMTSRIREIARAKNGLVKSLKRFPDNSGQLILQIDGGEEKR</sequence>
<evidence type="ECO:0000259" key="1">
    <source>
        <dbReference type="Pfam" id="PF08279"/>
    </source>
</evidence>
<dbReference type="InterPro" id="IPR036390">
    <property type="entry name" value="WH_DNA-bd_sf"/>
</dbReference>
<dbReference type="SUPFAM" id="SSF46785">
    <property type="entry name" value="Winged helix' DNA-binding domain"/>
    <property type="match status" value="1"/>
</dbReference>
<dbReference type="EMBL" id="LTDM01000005">
    <property type="protein sequence ID" value="OLS03556.1"/>
    <property type="molecule type" value="Genomic_DNA"/>
</dbReference>
<proteinExistence type="predicted"/>
<dbReference type="EC" id="6.3.4.15" evidence="2"/>
<reference evidence="2 3" key="1">
    <citation type="submission" date="2016-02" db="EMBL/GenBank/DDBJ databases">
        <title>Genome sequence of Tissierella creatinophila DSM 6911.</title>
        <authorList>
            <person name="Poehlein A."/>
            <person name="Daniel R."/>
        </authorList>
    </citation>
    <scope>NUCLEOTIDE SEQUENCE [LARGE SCALE GENOMIC DNA]</scope>
    <source>
        <strain evidence="2 3">DSM 6911</strain>
    </source>
</reference>
<evidence type="ECO:0000313" key="3">
    <source>
        <dbReference type="Proteomes" id="UP000186112"/>
    </source>
</evidence>
<feature type="domain" description="Helix-turn-helix type 11" evidence="1">
    <location>
        <begin position="18"/>
        <end position="57"/>
    </location>
</feature>
<dbReference type="OrthoDB" id="2059289at2"/>
<accession>A0A1U7M8E1</accession>
<organism evidence="2 3">
    <name type="scientific">Tissierella creatinophila DSM 6911</name>
    <dbReference type="NCBI Taxonomy" id="1123403"/>
    <lineage>
        <taxon>Bacteria</taxon>
        <taxon>Bacillati</taxon>
        <taxon>Bacillota</taxon>
        <taxon>Tissierellia</taxon>
        <taxon>Tissierellales</taxon>
        <taxon>Tissierellaceae</taxon>
        <taxon>Tissierella</taxon>
    </lineage>
</organism>
<dbReference type="Gene3D" id="1.10.10.10">
    <property type="entry name" value="Winged helix-like DNA-binding domain superfamily/Winged helix DNA-binding domain"/>
    <property type="match status" value="1"/>
</dbReference>
<keyword evidence="3" id="KW-1185">Reference proteome</keyword>
<gene>
    <name evidence="2" type="primary">birA_1</name>
    <name evidence="2" type="ORF">TICRE_04130</name>
</gene>
<dbReference type="InterPro" id="IPR013196">
    <property type="entry name" value="HTH_11"/>
</dbReference>
<dbReference type="RefSeq" id="WP_158016383.1">
    <property type="nucleotide sequence ID" value="NZ_LTDM01000005.1"/>
</dbReference>
<dbReference type="Pfam" id="PF08279">
    <property type="entry name" value="HTH_11"/>
    <property type="match status" value="1"/>
</dbReference>
<comment type="caution">
    <text evidence="2">The sequence shown here is derived from an EMBL/GenBank/DDBJ whole genome shotgun (WGS) entry which is preliminary data.</text>
</comment>
<dbReference type="GO" id="GO:0004077">
    <property type="term" value="F:biotin--[biotin carboxyl-carrier protein] ligase activity"/>
    <property type="evidence" value="ECO:0007669"/>
    <property type="project" value="UniProtKB-EC"/>
</dbReference>
<evidence type="ECO:0000313" key="2">
    <source>
        <dbReference type="EMBL" id="OLS03556.1"/>
    </source>
</evidence>
<dbReference type="Proteomes" id="UP000186112">
    <property type="component" value="Unassembled WGS sequence"/>
</dbReference>